<organism evidence="2 3">
    <name type="scientific">Puccinia sorghi</name>
    <dbReference type="NCBI Taxonomy" id="27349"/>
    <lineage>
        <taxon>Eukaryota</taxon>
        <taxon>Fungi</taxon>
        <taxon>Dikarya</taxon>
        <taxon>Basidiomycota</taxon>
        <taxon>Pucciniomycotina</taxon>
        <taxon>Pucciniomycetes</taxon>
        <taxon>Pucciniales</taxon>
        <taxon>Pucciniaceae</taxon>
        <taxon>Puccinia</taxon>
    </lineage>
</organism>
<feature type="compositionally biased region" description="Low complexity" evidence="1">
    <location>
        <begin position="245"/>
        <end position="293"/>
    </location>
</feature>
<gene>
    <name evidence="2" type="ORF">VP01_2544g3</name>
</gene>
<evidence type="ECO:0008006" key="4">
    <source>
        <dbReference type="Google" id="ProtNLM"/>
    </source>
</evidence>
<reference evidence="2 3" key="1">
    <citation type="submission" date="2015-08" db="EMBL/GenBank/DDBJ databases">
        <title>Next Generation Sequencing and Analysis of the Genome of Puccinia sorghi L Schw, the Causal Agent of Maize Common Rust.</title>
        <authorList>
            <person name="Rochi L."/>
            <person name="Burguener G."/>
            <person name="Darino M."/>
            <person name="Turjanski A."/>
            <person name="Kreff E."/>
            <person name="Dieguez M.J."/>
            <person name="Sacco F."/>
        </authorList>
    </citation>
    <scope>NUCLEOTIDE SEQUENCE [LARGE SCALE GENOMIC DNA]</scope>
    <source>
        <strain evidence="2 3">RO10H11247</strain>
    </source>
</reference>
<keyword evidence="3" id="KW-1185">Reference proteome</keyword>
<evidence type="ECO:0000313" key="3">
    <source>
        <dbReference type="Proteomes" id="UP000037035"/>
    </source>
</evidence>
<evidence type="ECO:0000256" key="1">
    <source>
        <dbReference type="SAM" id="MobiDB-lite"/>
    </source>
</evidence>
<dbReference type="VEuPathDB" id="FungiDB:VP01_2544g3"/>
<dbReference type="STRING" id="27349.A0A0L6V5C9"/>
<accession>A0A0L6V5C9</accession>
<proteinExistence type="predicted"/>
<name>A0A0L6V5C9_9BASI</name>
<dbReference type="Proteomes" id="UP000037035">
    <property type="component" value="Unassembled WGS sequence"/>
</dbReference>
<protein>
    <recommendedName>
        <fullName evidence="4">HTH CENPB-type domain-containing protein</fullName>
    </recommendedName>
</protein>
<dbReference type="OrthoDB" id="2507562at2759"/>
<dbReference type="AlphaFoldDB" id="A0A0L6V5C9"/>
<evidence type="ECO:0000313" key="2">
    <source>
        <dbReference type="EMBL" id="KNZ55914.1"/>
    </source>
</evidence>
<sequence>MNGQLEAELGRFEENCKRKQDRLNWIKEQLRNHQPISEDDNHFFEQFTNSLFHNLRRLLSQLSSPSSNKREKITMLQYNIILTHILSFIYLIGSSILHPEPDQSNKKPRHPSNLPFSTIASNHLPFTHTSPDGLSITNRSLTLEDIQANRPTEDSIGQQSLCSALSTPATTPGGTTATSVRRRELATPAQKAEILAWYHAHGSNQTQTAKHFDEIYPNLKLSQPLISGWLKSNPTLDEPGLPAQPTCSSSTTTTPSTSASTTTTSSTAATTATIPPTTTTGTTTATTTTTTTTNRRRQQKTKHVQVTEALEKWCQQAENTQSQPQTFRFFCPLH</sequence>
<feature type="region of interest" description="Disordered" evidence="1">
    <location>
        <begin position="101"/>
        <end position="125"/>
    </location>
</feature>
<feature type="region of interest" description="Disordered" evidence="1">
    <location>
        <begin position="232"/>
        <end position="301"/>
    </location>
</feature>
<comment type="caution">
    <text evidence="2">The sequence shown here is derived from an EMBL/GenBank/DDBJ whole genome shotgun (WGS) entry which is preliminary data.</text>
</comment>
<dbReference type="EMBL" id="LAVV01007441">
    <property type="protein sequence ID" value="KNZ55914.1"/>
    <property type="molecule type" value="Genomic_DNA"/>
</dbReference>